<feature type="compositionally biased region" description="Low complexity" evidence="3">
    <location>
        <begin position="157"/>
        <end position="168"/>
    </location>
</feature>
<dbReference type="GO" id="GO:0031201">
    <property type="term" value="C:SNARE complex"/>
    <property type="evidence" value="ECO:0007669"/>
    <property type="project" value="TreeGrafter"/>
</dbReference>
<name>A0A9P8LB50_9PEZI</name>
<protein>
    <recommendedName>
        <fullName evidence="5">t-SNARE coiled-coil homology domain-containing protein</fullName>
    </recommendedName>
</protein>
<reference evidence="6" key="1">
    <citation type="submission" date="2021-03" db="EMBL/GenBank/DDBJ databases">
        <title>Comparative genomics and phylogenomic investigation of the class Geoglossomycetes provide insights into ecological specialization and systematics.</title>
        <authorList>
            <person name="Melie T."/>
            <person name="Pirro S."/>
            <person name="Miller A.N."/>
            <person name="Quandt A."/>
        </authorList>
    </citation>
    <scope>NUCLEOTIDE SEQUENCE</scope>
    <source>
        <strain evidence="6">CAQ_001_2017</strain>
    </source>
</reference>
<evidence type="ECO:0000256" key="4">
    <source>
        <dbReference type="SAM" id="Phobius"/>
    </source>
</evidence>
<dbReference type="GO" id="GO:0000149">
    <property type="term" value="F:SNARE binding"/>
    <property type="evidence" value="ECO:0007669"/>
    <property type="project" value="TreeGrafter"/>
</dbReference>
<dbReference type="InterPro" id="IPR010989">
    <property type="entry name" value="SNARE"/>
</dbReference>
<dbReference type="SUPFAM" id="SSF47661">
    <property type="entry name" value="t-snare proteins"/>
    <property type="match status" value="1"/>
</dbReference>
<proteinExistence type="inferred from homology"/>
<comment type="similarity">
    <text evidence="1 2">Belongs to the syntaxin family.</text>
</comment>
<dbReference type="InterPro" id="IPR006011">
    <property type="entry name" value="Syntaxin_N"/>
</dbReference>
<evidence type="ECO:0000256" key="1">
    <source>
        <dbReference type="ARBA" id="ARBA00009063"/>
    </source>
</evidence>
<dbReference type="InterPro" id="IPR000727">
    <property type="entry name" value="T_SNARE_dom"/>
</dbReference>
<dbReference type="Pfam" id="PF14523">
    <property type="entry name" value="Syntaxin_2"/>
    <property type="match status" value="1"/>
</dbReference>
<dbReference type="GO" id="GO:0006906">
    <property type="term" value="P:vesicle fusion"/>
    <property type="evidence" value="ECO:0007669"/>
    <property type="project" value="TreeGrafter"/>
</dbReference>
<dbReference type="EMBL" id="JAGHQM010000676">
    <property type="protein sequence ID" value="KAH0559050.1"/>
    <property type="molecule type" value="Genomic_DNA"/>
</dbReference>
<evidence type="ECO:0000313" key="7">
    <source>
        <dbReference type="Proteomes" id="UP000750711"/>
    </source>
</evidence>
<evidence type="ECO:0000259" key="5">
    <source>
        <dbReference type="PROSITE" id="PS50192"/>
    </source>
</evidence>
<dbReference type="FunFam" id="1.20.58.70:FF:000018">
    <property type="entry name" value="SNARE domain protein"/>
    <property type="match status" value="1"/>
</dbReference>
<keyword evidence="4" id="KW-0812">Transmembrane</keyword>
<feature type="region of interest" description="Disordered" evidence="3">
    <location>
        <begin position="1"/>
        <end position="29"/>
    </location>
</feature>
<accession>A0A9P8LB50</accession>
<dbReference type="PROSITE" id="PS00914">
    <property type="entry name" value="SYNTAXIN"/>
    <property type="match status" value="1"/>
</dbReference>
<dbReference type="SMART" id="SM00503">
    <property type="entry name" value="SynN"/>
    <property type="match status" value="1"/>
</dbReference>
<feature type="transmembrane region" description="Helical" evidence="4">
    <location>
        <begin position="255"/>
        <end position="274"/>
    </location>
</feature>
<dbReference type="Gene3D" id="1.20.5.110">
    <property type="match status" value="1"/>
</dbReference>
<dbReference type="FunFam" id="1.20.5.110:FF:000059">
    <property type="entry name" value="Related to syntaxin 12"/>
    <property type="match status" value="1"/>
</dbReference>
<dbReference type="Proteomes" id="UP000750711">
    <property type="component" value="Unassembled WGS sequence"/>
</dbReference>
<dbReference type="AlphaFoldDB" id="A0A9P8LB50"/>
<dbReference type="GO" id="GO:0006896">
    <property type="term" value="P:Golgi to vacuole transport"/>
    <property type="evidence" value="ECO:0007669"/>
    <property type="project" value="TreeGrafter"/>
</dbReference>
<feature type="region of interest" description="Disordered" evidence="3">
    <location>
        <begin position="122"/>
        <end position="168"/>
    </location>
</feature>
<dbReference type="PANTHER" id="PTHR19957">
    <property type="entry name" value="SYNTAXIN"/>
    <property type="match status" value="1"/>
</dbReference>
<dbReference type="GO" id="GO:0005484">
    <property type="term" value="F:SNAP receptor activity"/>
    <property type="evidence" value="ECO:0007669"/>
    <property type="project" value="InterPro"/>
</dbReference>
<feature type="domain" description="T-SNARE coiled-coil homology" evidence="5">
    <location>
        <begin position="182"/>
        <end position="244"/>
    </location>
</feature>
<evidence type="ECO:0000256" key="2">
    <source>
        <dbReference type="RuleBase" id="RU003858"/>
    </source>
</evidence>
<sequence>MSFDHLSSLESQTTTLRRQDDPTYSDDPEFKQLTQNLSSQLFSLTSNISRLSNQISLLGTKKDTERVRERVHDLLNETREGFKDVGEGVKKVQAWENVNPSQKYTQEKLSREFKSALTEFQTTQRHALEKQRQSATAARTALDEQEASHEGGDEPGSSSQLQQQQQQEQLRLASQDDVNFQESLIIEREQEIRVIEQSVSELNELFRDLGTIVTEQGEQLDMISDNVQDVYANTQGADRELRSAARHQRNARNKACCLLLILAVILTVIILAATL</sequence>
<evidence type="ECO:0000313" key="6">
    <source>
        <dbReference type="EMBL" id="KAH0559050.1"/>
    </source>
</evidence>
<organism evidence="6 7">
    <name type="scientific">Trichoglossum hirsutum</name>
    <dbReference type="NCBI Taxonomy" id="265104"/>
    <lineage>
        <taxon>Eukaryota</taxon>
        <taxon>Fungi</taxon>
        <taxon>Dikarya</taxon>
        <taxon>Ascomycota</taxon>
        <taxon>Pezizomycotina</taxon>
        <taxon>Geoglossomycetes</taxon>
        <taxon>Geoglossales</taxon>
        <taxon>Geoglossaceae</taxon>
        <taxon>Trichoglossum</taxon>
    </lineage>
</organism>
<comment type="caution">
    <text evidence="6">The sequence shown here is derived from an EMBL/GenBank/DDBJ whole genome shotgun (WGS) entry which is preliminary data.</text>
</comment>
<dbReference type="Gene3D" id="1.20.58.70">
    <property type="match status" value="1"/>
</dbReference>
<dbReference type="GO" id="GO:0006886">
    <property type="term" value="P:intracellular protein transport"/>
    <property type="evidence" value="ECO:0007669"/>
    <property type="project" value="InterPro"/>
</dbReference>
<dbReference type="InterPro" id="IPR045242">
    <property type="entry name" value="Syntaxin"/>
</dbReference>
<dbReference type="PROSITE" id="PS50192">
    <property type="entry name" value="T_SNARE"/>
    <property type="match status" value="1"/>
</dbReference>
<dbReference type="GO" id="GO:0048278">
    <property type="term" value="P:vesicle docking"/>
    <property type="evidence" value="ECO:0007669"/>
    <property type="project" value="TreeGrafter"/>
</dbReference>
<dbReference type="Pfam" id="PF05739">
    <property type="entry name" value="SNARE"/>
    <property type="match status" value="1"/>
</dbReference>
<keyword evidence="7" id="KW-1185">Reference proteome</keyword>
<gene>
    <name evidence="6" type="ORF">GP486_004357</name>
</gene>
<dbReference type="SMART" id="SM00397">
    <property type="entry name" value="t_SNARE"/>
    <property type="match status" value="1"/>
</dbReference>
<dbReference type="PANTHER" id="PTHR19957:SF38">
    <property type="entry name" value="LD27581P"/>
    <property type="match status" value="1"/>
</dbReference>
<dbReference type="CDD" id="cd15840">
    <property type="entry name" value="SNARE_Qa"/>
    <property type="match status" value="1"/>
</dbReference>
<evidence type="ECO:0000256" key="3">
    <source>
        <dbReference type="SAM" id="MobiDB-lite"/>
    </source>
</evidence>
<dbReference type="GO" id="GO:0012505">
    <property type="term" value="C:endomembrane system"/>
    <property type="evidence" value="ECO:0007669"/>
    <property type="project" value="TreeGrafter"/>
</dbReference>
<keyword evidence="4" id="KW-0472">Membrane</keyword>
<dbReference type="InterPro" id="IPR006012">
    <property type="entry name" value="Syntaxin/epimorphin_CS"/>
</dbReference>
<keyword evidence="4" id="KW-1133">Transmembrane helix</keyword>